<evidence type="ECO:0000313" key="3">
    <source>
        <dbReference type="Proteomes" id="UP001225933"/>
    </source>
</evidence>
<protein>
    <submittedName>
        <fullName evidence="2">5'-nucleotidase C-terminal domain-containing protein</fullName>
    </submittedName>
</protein>
<sequence length="88" mass="8989">GESRAGNFAADAFRAAADAEVGLFPAGALRTGPPLSGDVTVGDLAACCPFDGRVLEVELDGDEFARVLADAAHPHPGDRGWVQFHVGG</sequence>
<dbReference type="Pfam" id="PF02872">
    <property type="entry name" value="5_nucleotid_C"/>
    <property type="match status" value="1"/>
</dbReference>
<feature type="non-terminal residue" evidence="2">
    <location>
        <position position="1"/>
    </location>
</feature>
<dbReference type="AlphaFoldDB" id="A0AAJ1R932"/>
<comment type="caution">
    <text evidence="2">The sequence shown here is derived from an EMBL/GenBank/DDBJ whole genome shotgun (WGS) entry which is preliminary data.</text>
</comment>
<feature type="non-terminal residue" evidence="2">
    <location>
        <position position="88"/>
    </location>
</feature>
<dbReference type="InterPro" id="IPR036907">
    <property type="entry name" value="5'-Nucleotdase_C_sf"/>
</dbReference>
<dbReference type="EMBL" id="JAUHGV010000218">
    <property type="protein sequence ID" value="MDN4015265.1"/>
    <property type="molecule type" value="Genomic_DNA"/>
</dbReference>
<accession>A0AAJ1R932</accession>
<dbReference type="GO" id="GO:0009166">
    <property type="term" value="P:nucleotide catabolic process"/>
    <property type="evidence" value="ECO:0007669"/>
    <property type="project" value="InterPro"/>
</dbReference>
<dbReference type="InterPro" id="IPR008334">
    <property type="entry name" value="5'-Nucleotdase_C"/>
</dbReference>
<dbReference type="Proteomes" id="UP001225933">
    <property type="component" value="Unassembled WGS sequence"/>
</dbReference>
<dbReference type="Gene3D" id="3.90.780.10">
    <property type="entry name" value="5'-Nucleotidase, C-terminal domain"/>
    <property type="match status" value="1"/>
</dbReference>
<gene>
    <name evidence="2" type="ORF">QX233_22715</name>
</gene>
<feature type="domain" description="5'-Nucleotidase C-terminal" evidence="1">
    <location>
        <begin position="1"/>
        <end position="72"/>
    </location>
</feature>
<dbReference type="GO" id="GO:0016787">
    <property type="term" value="F:hydrolase activity"/>
    <property type="evidence" value="ECO:0007669"/>
    <property type="project" value="InterPro"/>
</dbReference>
<dbReference type="RefSeq" id="WP_290343791.1">
    <property type="nucleotide sequence ID" value="NZ_JAUHGV010000218.1"/>
</dbReference>
<dbReference type="SUPFAM" id="SSF55816">
    <property type="entry name" value="5'-nucleotidase (syn. UDP-sugar hydrolase), C-terminal domain"/>
    <property type="match status" value="1"/>
</dbReference>
<organism evidence="2 3">
    <name type="scientific">Chryseobacterium gambrini</name>
    <dbReference type="NCBI Taxonomy" id="373672"/>
    <lineage>
        <taxon>Bacteria</taxon>
        <taxon>Pseudomonadati</taxon>
        <taxon>Bacteroidota</taxon>
        <taxon>Flavobacteriia</taxon>
        <taxon>Flavobacteriales</taxon>
        <taxon>Weeksellaceae</taxon>
        <taxon>Chryseobacterium group</taxon>
        <taxon>Chryseobacterium</taxon>
    </lineage>
</organism>
<name>A0AAJ1R932_9FLAO</name>
<evidence type="ECO:0000313" key="2">
    <source>
        <dbReference type="EMBL" id="MDN4015265.1"/>
    </source>
</evidence>
<reference evidence="2" key="1">
    <citation type="submission" date="2023-06" db="EMBL/GenBank/DDBJ databases">
        <title>Two Chryseobacterium gambrini strains from China.</title>
        <authorList>
            <person name="Zeng J."/>
            <person name="Wu Y."/>
        </authorList>
    </citation>
    <scope>NUCLEOTIDE SEQUENCE</scope>
    <source>
        <strain evidence="2">SQ219</strain>
    </source>
</reference>
<proteinExistence type="predicted"/>
<evidence type="ECO:0000259" key="1">
    <source>
        <dbReference type="Pfam" id="PF02872"/>
    </source>
</evidence>